<feature type="compositionally biased region" description="Basic and acidic residues" evidence="8">
    <location>
        <begin position="738"/>
        <end position="752"/>
    </location>
</feature>
<keyword evidence="6" id="KW-0206">Cytoskeleton</keyword>
<feature type="compositionally biased region" description="Basic and acidic residues" evidence="8">
    <location>
        <begin position="994"/>
        <end position="1015"/>
    </location>
</feature>
<evidence type="ECO:0000256" key="5">
    <source>
        <dbReference type="ARBA" id="ARBA00022829"/>
    </source>
</evidence>
<dbReference type="Proteomes" id="UP001186944">
    <property type="component" value="Unassembled WGS sequence"/>
</dbReference>
<feature type="compositionally biased region" description="Basic and acidic residues" evidence="8">
    <location>
        <begin position="1029"/>
        <end position="1083"/>
    </location>
</feature>
<feature type="compositionally biased region" description="Polar residues" evidence="8">
    <location>
        <begin position="499"/>
        <end position="513"/>
    </location>
</feature>
<feature type="compositionally biased region" description="Polar residues" evidence="8">
    <location>
        <begin position="1151"/>
        <end position="1185"/>
    </location>
</feature>
<dbReference type="GO" id="GO:0005634">
    <property type="term" value="C:nucleus"/>
    <property type="evidence" value="ECO:0007669"/>
    <property type="project" value="UniProtKB-SubCell"/>
</dbReference>
<feature type="compositionally biased region" description="Basic and acidic residues" evidence="8">
    <location>
        <begin position="548"/>
        <end position="558"/>
    </location>
</feature>
<comment type="subcellular location">
    <subcellularLocation>
        <location evidence="2">Cytoplasm</location>
        <location evidence="2">Cytoskeleton</location>
        <location evidence="2">Spindle</location>
    </subcellularLocation>
    <subcellularLocation>
        <location evidence="1">Nucleus</location>
    </subcellularLocation>
</comment>
<feature type="compositionally biased region" description="Acidic residues" evidence="8">
    <location>
        <begin position="104"/>
        <end position="113"/>
    </location>
</feature>
<protein>
    <recommendedName>
        <fullName evidence="9">Inner centromere protein ARK-binding domain-containing protein</fullName>
    </recommendedName>
</protein>
<feature type="compositionally biased region" description="Basic residues" evidence="8">
    <location>
        <begin position="306"/>
        <end position="315"/>
    </location>
</feature>
<feature type="compositionally biased region" description="Polar residues" evidence="8">
    <location>
        <begin position="627"/>
        <end position="646"/>
    </location>
</feature>
<gene>
    <name evidence="10" type="ORF">FSP39_015070</name>
</gene>
<evidence type="ECO:0000256" key="2">
    <source>
        <dbReference type="ARBA" id="ARBA00004186"/>
    </source>
</evidence>
<feature type="compositionally biased region" description="Acidic residues" evidence="8">
    <location>
        <begin position="447"/>
        <end position="464"/>
    </location>
</feature>
<evidence type="ECO:0000259" key="9">
    <source>
        <dbReference type="Pfam" id="PF03941"/>
    </source>
</evidence>
<dbReference type="GO" id="GO:0032133">
    <property type="term" value="C:chromosome passenger complex"/>
    <property type="evidence" value="ECO:0007669"/>
    <property type="project" value="TreeGrafter"/>
</dbReference>
<feature type="region of interest" description="Disordered" evidence="8">
    <location>
        <begin position="67"/>
        <end position="185"/>
    </location>
</feature>
<feature type="domain" description="Inner centromere protein ARK-binding" evidence="9">
    <location>
        <begin position="1204"/>
        <end position="1260"/>
    </location>
</feature>
<evidence type="ECO:0000313" key="10">
    <source>
        <dbReference type="EMBL" id="KAK3097986.1"/>
    </source>
</evidence>
<dbReference type="PANTHER" id="PTHR13142">
    <property type="entry name" value="INNER CENTROMERE PROTEIN"/>
    <property type="match status" value="1"/>
</dbReference>
<dbReference type="Gene3D" id="6.10.250.2990">
    <property type="match status" value="1"/>
</dbReference>
<comment type="similarity">
    <text evidence="3">Belongs to the INCENP family.</text>
</comment>
<name>A0AA88Y520_PINIB</name>
<keyword evidence="11" id="KW-1185">Reference proteome</keyword>
<keyword evidence="4" id="KW-0963">Cytoplasm</keyword>
<feature type="compositionally biased region" description="Basic and acidic residues" evidence="8">
    <location>
        <begin position="342"/>
        <end position="354"/>
    </location>
</feature>
<organism evidence="10 11">
    <name type="scientific">Pinctada imbricata</name>
    <name type="common">Atlantic pearl-oyster</name>
    <name type="synonym">Pinctada martensii</name>
    <dbReference type="NCBI Taxonomy" id="66713"/>
    <lineage>
        <taxon>Eukaryota</taxon>
        <taxon>Metazoa</taxon>
        <taxon>Spiralia</taxon>
        <taxon>Lophotrochozoa</taxon>
        <taxon>Mollusca</taxon>
        <taxon>Bivalvia</taxon>
        <taxon>Autobranchia</taxon>
        <taxon>Pteriomorphia</taxon>
        <taxon>Pterioida</taxon>
        <taxon>Pterioidea</taxon>
        <taxon>Pteriidae</taxon>
        <taxon>Pinctada</taxon>
    </lineage>
</organism>
<feature type="compositionally biased region" description="Polar residues" evidence="8">
    <location>
        <begin position="792"/>
        <end position="803"/>
    </location>
</feature>
<evidence type="ECO:0000256" key="1">
    <source>
        <dbReference type="ARBA" id="ARBA00004123"/>
    </source>
</evidence>
<dbReference type="GO" id="GO:0051310">
    <property type="term" value="P:metaphase chromosome alignment"/>
    <property type="evidence" value="ECO:0007669"/>
    <property type="project" value="TreeGrafter"/>
</dbReference>
<evidence type="ECO:0000256" key="3">
    <source>
        <dbReference type="ARBA" id="ARBA00010042"/>
    </source>
</evidence>
<reference evidence="10" key="1">
    <citation type="submission" date="2019-08" db="EMBL/GenBank/DDBJ databases">
        <title>The improved chromosome-level genome for the pearl oyster Pinctada fucata martensii using PacBio sequencing and Hi-C.</title>
        <authorList>
            <person name="Zheng Z."/>
        </authorList>
    </citation>
    <scope>NUCLEOTIDE SEQUENCE</scope>
    <source>
        <strain evidence="10">ZZ-2019</strain>
        <tissue evidence="10">Adductor muscle</tissue>
    </source>
</reference>
<dbReference type="GO" id="GO:0030496">
    <property type="term" value="C:midbody"/>
    <property type="evidence" value="ECO:0007669"/>
    <property type="project" value="TreeGrafter"/>
</dbReference>
<evidence type="ECO:0000313" key="11">
    <source>
        <dbReference type="Proteomes" id="UP001186944"/>
    </source>
</evidence>
<evidence type="ECO:0000256" key="8">
    <source>
        <dbReference type="SAM" id="MobiDB-lite"/>
    </source>
</evidence>
<feature type="region of interest" description="Disordered" evidence="8">
    <location>
        <begin position="1148"/>
        <end position="1188"/>
    </location>
</feature>
<dbReference type="GO" id="GO:0000281">
    <property type="term" value="P:mitotic cytokinesis"/>
    <property type="evidence" value="ECO:0007669"/>
    <property type="project" value="TreeGrafter"/>
</dbReference>
<proteinExistence type="inferred from homology"/>
<accession>A0AA88Y520</accession>
<feature type="compositionally biased region" description="Polar residues" evidence="8">
    <location>
        <begin position="602"/>
        <end position="617"/>
    </location>
</feature>
<feature type="compositionally biased region" description="Polar residues" evidence="8">
    <location>
        <begin position="522"/>
        <end position="545"/>
    </location>
</feature>
<feature type="compositionally biased region" description="Basic and acidic residues" evidence="8">
    <location>
        <begin position="418"/>
        <end position="446"/>
    </location>
</feature>
<feature type="region of interest" description="Disordered" evidence="8">
    <location>
        <begin position="788"/>
        <end position="1083"/>
    </location>
</feature>
<dbReference type="EMBL" id="VSWD01000007">
    <property type="protein sequence ID" value="KAK3097986.1"/>
    <property type="molecule type" value="Genomic_DNA"/>
</dbReference>
<feature type="compositionally biased region" description="Polar residues" evidence="8">
    <location>
        <begin position="710"/>
        <end position="728"/>
    </location>
</feature>
<comment type="caution">
    <text evidence="10">The sequence shown here is derived from an EMBL/GenBank/DDBJ whole genome shotgun (WGS) entry which is preliminary data.</text>
</comment>
<keyword evidence="5" id="KW-0159">Chromosome partition</keyword>
<dbReference type="InterPro" id="IPR005635">
    <property type="entry name" value="Inner_centromere_prot_ARK-bd"/>
</dbReference>
<sequence>MPKTGKLKGKKTDSLENIPHTLGSNARALIQQKYNDIFSKYEEEFLFLEEILAECKKAFSSNELTLLPKTPSAKNNRRRARRPPPSIDSPVASPPKRRNAVTEEHDENSDSDVVECTPPKKVKTRATRNQNAAGPGRPRLQTTAKNSRAAKNKATPSEETIAEETKKQSTTRSGRTTRQKKSQDPPVLKITKDRLINNQPVFTPPNRNINMIKNNAHIYSPLTVKATTGHVRNKVSAYEQYISPVHENVQNNTNIPETPENEDSPLKTPATVVRHNMSPQTIQQTPNCTPTQTRRSICKSLRRSLKALPSKKKKSMVPNEVKIRHEVQQNSTVTESEDREEEQVKEGKLSEPCKENVSSVEQDSCKDSVGYSDNRKECSDNDQVVTESQNVVTEGNTGKQDSDKNDDVFNSNEEEMDVDQKSSEEDQRSSEGDREASDKDQSNKDREEDDESEDEVMLIDDLLPEDNTTNIKEDTRQTAVDAKGDNCYVDKSDERSDKSSATSDTDNTGSVRQSARIRHRQVTGNDTSCNSSLLHSNSTLQSDVQAESDVKSGDEAKTKICQSEPESGAMTLIDLTVDQSDRTSVESATGKKTRKKAKSKGSQSRTSAESVQPLRQSARTRQRKTKPSSTVTDSDNDTKNVSDVTESSASSSRSRTKTSKAQKAKDTPVSASDSSEVDDPFVVPEVPKPRTTRTKTRKRQMEEDSDTELDTSLSKRSRTESQSDQVAPQSHKVLQISEDSKSVAEEKTRDIPVDSSEDESPVQCPREKVVRPVTSYLNNVKVIHTGRLHTPGINTSGITSFLHRSTPPAKPNPKVTQNPPVKPNPKLTQNPPAKPNPEVTQNPPVKPNPKLTQNPPAKPNPEVTQNPPVKPNPKLTQNPPAKPNPEVTQNPPAKPHPEEIQAARKKELEEKQRKESERLQKREAMMKQRIEEQRKKREERMQNVAKAREQRQKDELEMKNRLAKKLEERCKHIDEQKEEKLKEEEKQKLRRLKKMQEAEERRRQEEEDRLRKLREQEEEEQRINLLKQRQREFEEAERQQKLAEERRQKEERQAELERERRAEMERMKALEEEKEKERIKQKEERERILAKERAERERLELEKKKQKELEYNQKLERLRELEKRRLMEEEKRKQEMKEREAVIHNIVHQKMPQTSSSTNTQTGAQKSNLNTTHTMEPASNPNTYEMTPVKKYKTPSFENYDISDLRSDQSTDEDDAPRKRIPNWALGANLKVALINQYYNPPDLDKLFDKIVPPNLNEIFAKKKARFNHRTSSAHWDSPLLKHGPIPEYY</sequence>
<dbReference type="Pfam" id="PF03941">
    <property type="entry name" value="INCENP_ARK-bind"/>
    <property type="match status" value="1"/>
</dbReference>
<keyword evidence="7" id="KW-0539">Nucleus</keyword>
<dbReference type="PANTHER" id="PTHR13142:SF1">
    <property type="entry name" value="INNER CENTROMERE PROTEIN"/>
    <property type="match status" value="1"/>
</dbReference>
<dbReference type="GO" id="GO:1990385">
    <property type="term" value="C:meiotic spindle midzone"/>
    <property type="evidence" value="ECO:0007669"/>
    <property type="project" value="TreeGrafter"/>
</dbReference>
<evidence type="ECO:0000256" key="4">
    <source>
        <dbReference type="ARBA" id="ARBA00022490"/>
    </source>
</evidence>
<dbReference type="GO" id="GO:0000776">
    <property type="term" value="C:kinetochore"/>
    <property type="evidence" value="ECO:0007669"/>
    <property type="project" value="TreeGrafter"/>
</dbReference>
<feature type="region of interest" description="Disordered" evidence="8">
    <location>
        <begin position="306"/>
        <end position="767"/>
    </location>
</feature>
<feature type="region of interest" description="Disordered" evidence="8">
    <location>
        <begin position="1"/>
        <end position="24"/>
    </location>
</feature>
<evidence type="ECO:0000256" key="7">
    <source>
        <dbReference type="ARBA" id="ARBA00023242"/>
    </source>
</evidence>
<evidence type="ECO:0000256" key="6">
    <source>
        <dbReference type="ARBA" id="ARBA00023212"/>
    </source>
</evidence>
<dbReference type="GO" id="GO:0051257">
    <property type="term" value="P:meiotic spindle midzone assembly"/>
    <property type="evidence" value="ECO:0007669"/>
    <property type="project" value="TreeGrafter"/>
</dbReference>
<feature type="compositionally biased region" description="Basic and acidic residues" evidence="8">
    <location>
        <begin position="471"/>
        <end position="498"/>
    </location>
</feature>
<feature type="compositionally biased region" description="Polar residues" evidence="8">
    <location>
        <begin position="381"/>
        <end position="399"/>
    </location>
</feature>
<feature type="compositionally biased region" description="Basic and acidic residues" evidence="8">
    <location>
        <begin position="895"/>
        <end position="987"/>
    </location>
</feature>